<evidence type="ECO:0000256" key="1">
    <source>
        <dbReference type="SAM" id="MobiDB-lite"/>
    </source>
</evidence>
<dbReference type="EMBL" id="LR796804">
    <property type="protein sequence ID" value="CAB4167774.1"/>
    <property type="molecule type" value="Genomic_DNA"/>
</dbReference>
<evidence type="ECO:0000313" key="2">
    <source>
        <dbReference type="EMBL" id="CAB4155991.1"/>
    </source>
</evidence>
<evidence type="ECO:0000313" key="5">
    <source>
        <dbReference type="EMBL" id="CAB4181645.1"/>
    </source>
</evidence>
<evidence type="ECO:0000313" key="3">
    <source>
        <dbReference type="EMBL" id="CAB4167774.1"/>
    </source>
</evidence>
<proteinExistence type="predicted"/>
<evidence type="ECO:0000313" key="9">
    <source>
        <dbReference type="EMBL" id="CAB5226712.1"/>
    </source>
</evidence>
<dbReference type="EMBL" id="LR798362">
    <property type="protein sequence ID" value="CAB5226712.1"/>
    <property type="molecule type" value="Genomic_DNA"/>
</dbReference>
<evidence type="ECO:0000313" key="8">
    <source>
        <dbReference type="EMBL" id="CAB4221728.1"/>
    </source>
</evidence>
<dbReference type="EMBL" id="LR796827">
    <property type="protein sequence ID" value="CAB4168514.1"/>
    <property type="molecule type" value="Genomic_DNA"/>
</dbReference>
<dbReference type="EMBL" id="LR796643">
    <property type="protein sequence ID" value="CAB4155991.1"/>
    <property type="molecule type" value="Genomic_DNA"/>
</dbReference>
<sequence>MANDSRLLRELETREGAARPKEWQPASALPEPVREVGYDYRWVRVSALGQADPRNISAKLREGWEPVRIEEQPQFEMMVDPNSRFKDNVEVAGLLLCKIPTEFMAQRRAYYASQTKAQADSVDNNFMKENDARMPLFGEKKSTASFGKGK</sequence>
<protein>
    <submittedName>
        <fullName evidence="6">Uncharacterized protein</fullName>
    </submittedName>
</protein>
<feature type="compositionally biased region" description="Basic and acidic residues" evidence="1">
    <location>
        <begin position="1"/>
        <end position="22"/>
    </location>
</feature>
<dbReference type="EMBL" id="LR797024">
    <property type="protein sequence ID" value="CAB4181645.1"/>
    <property type="molecule type" value="Genomic_DNA"/>
</dbReference>
<accession>A0A6J5RDE2</accession>
<evidence type="ECO:0000313" key="4">
    <source>
        <dbReference type="EMBL" id="CAB4168514.1"/>
    </source>
</evidence>
<name>A0A6J5RDE2_9CAUD</name>
<dbReference type="EMBL" id="LR797356">
    <property type="protein sequence ID" value="CAB4205073.1"/>
    <property type="molecule type" value="Genomic_DNA"/>
</dbReference>
<dbReference type="EMBL" id="LR797234">
    <property type="protein sequence ID" value="CAB4195243.1"/>
    <property type="molecule type" value="Genomic_DNA"/>
</dbReference>
<gene>
    <name evidence="5" type="ORF">UFOVP1058_53</name>
    <name evidence="6" type="ORF">UFOVP1289_8</name>
    <name evidence="7" type="ORF">UFOVP1410_9</name>
    <name evidence="9" type="ORF">UFOVP1514_23</name>
    <name evidence="8" type="ORF">UFOVP1642_35</name>
    <name evidence="2" type="ORF">UFOVP656_27</name>
    <name evidence="3" type="ORF">UFOVP857_49</name>
    <name evidence="4" type="ORF">UFOVP879_66</name>
</gene>
<evidence type="ECO:0000313" key="6">
    <source>
        <dbReference type="EMBL" id="CAB4195243.1"/>
    </source>
</evidence>
<evidence type="ECO:0000313" key="7">
    <source>
        <dbReference type="EMBL" id="CAB4205073.1"/>
    </source>
</evidence>
<reference evidence="6" key="1">
    <citation type="submission" date="2020-05" db="EMBL/GenBank/DDBJ databases">
        <authorList>
            <person name="Chiriac C."/>
            <person name="Salcher M."/>
            <person name="Ghai R."/>
            <person name="Kavagutti S V."/>
        </authorList>
    </citation>
    <scope>NUCLEOTIDE SEQUENCE</scope>
</reference>
<dbReference type="EMBL" id="LR797506">
    <property type="protein sequence ID" value="CAB4221728.1"/>
    <property type="molecule type" value="Genomic_DNA"/>
</dbReference>
<feature type="region of interest" description="Disordered" evidence="1">
    <location>
        <begin position="1"/>
        <end position="28"/>
    </location>
</feature>
<organism evidence="6">
    <name type="scientific">uncultured Caudovirales phage</name>
    <dbReference type="NCBI Taxonomy" id="2100421"/>
    <lineage>
        <taxon>Viruses</taxon>
        <taxon>Duplodnaviria</taxon>
        <taxon>Heunggongvirae</taxon>
        <taxon>Uroviricota</taxon>
        <taxon>Caudoviricetes</taxon>
        <taxon>Peduoviridae</taxon>
        <taxon>Maltschvirus</taxon>
        <taxon>Maltschvirus maltsch</taxon>
    </lineage>
</organism>